<dbReference type="InterPro" id="IPR027385">
    <property type="entry name" value="Beta-barrel_OMP"/>
</dbReference>
<organism evidence="4 5">
    <name type="scientific">Litorilituus sediminis</name>
    <dbReference type="NCBI Taxonomy" id="718192"/>
    <lineage>
        <taxon>Bacteria</taxon>
        <taxon>Pseudomonadati</taxon>
        <taxon>Pseudomonadota</taxon>
        <taxon>Gammaproteobacteria</taxon>
        <taxon>Alteromonadales</taxon>
        <taxon>Colwelliaceae</taxon>
        <taxon>Litorilituus</taxon>
    </lineage>
</organism>
<dbReference type="SUPFAM" id="SSF56925">
    <property type="entry name" value="OMPA-like"/>
    <property type="match status" value="1"/>
</dbReference>
<dbReference type="InterPro" id="IPR011250">
    <property type="entry name" value="OMP/PagP_B-barrel"/>
</dbReference>
<dbReference type="KEGG" id="lsd:EMK97_02780"/>
<evidence type="ECO:0000313" key="5">
    <source>
        <dbReference type="Proteomes" id="UP000290244"/>
    </source>
</evidence>
<protein>
    <recommendedName>
        <fullName evidence="3">Outer membrane protein beta-barrel domain-containing protein</fullName>
    </recommendedName>
</protein>
<feature type="chain" id="PRO_5020590772" description="Outer membrane protein beta-barrel domain-containing protein" evidence="2">
    <location>
        <begin position="22"/>
        <end position="212"/>
    </location>
</feature>
<evidence type="ECO:0000259" key="3">
    <source>
        <dbReference type="Pfam" id="PF13505"/>
    </source>
</evidence>
<dbReference type="EMBL" id="CP034759">
    <property type="protein sequence ID" value="QBG34739.1"/>
    <property type="molecule type" value="Genomic_DNA"/>
</dbReference>
<gene>
    <name evidence="4" type="ORF">EMK97_02780</name>
</gene>
<dbReference type="Proteomes" id="UP000290244">
    <property type="component" value="Chromosome"/>
</dbReference>
<keyword evidence="5" id="KW-1185">Reference proteome</keyword>
<dbReference type="RefSeq" id="WP_130599236.1">
    <property type="nucleotide sequence ID" value="NZ_CP034759.1"/>
</dbReference>
<evidence type="ECO:0000313" key="4">
    <source>
        <dbReference type="EMBL" id="QBG34739.1"/>
    </source>
</evidence>
<keyword evidence="1 2" id="KW-0732">Signal</keyword>
<dbReference type="AlphaFoldDB" id="A0A4P6P3Y9"/>
<reference evidence="4 5" key="1">
    <citation type="submission" date="2018-12" db="EMBL/GenBank/DDBJ databases">
        <title>Complete genome of Litorilituus sediminis.</title>
        <authorList>
            <person name="Liu A."/>
            <person name="Rong J."/>
        </authorList>
    </citation>
    <scope>NUCLEOTIDE SEQUENCE [LARGE SCALE GENOMIC DNA]</scope>
    <source>
        <strain evidence="4 5">JCM 17549</strain>
    </source>
</reference>
<dbReference type="Gene3D" id="2.40.160.20">
    <property type="match status" value="1"/>
</dbReference>
<proteinExistence type="predicted"/>
<name>A0A4P6P3Y9_9GAMM</name>
<sequence length="212" mass="23031">MKLLRTSIIAVLGLSIFSAVAADRNQFTYTGLSYQHHSYDNLNFSPGIDVSELASQYNDSTSESGWRGFIGYQFNRYMAIEAGVTSFGKASFSITEEVTDANGKSTLNTLHSGSFKTIAGDVRAIATYPINDNLFLKAQVGALLWGNEFTSLTGTLDDLSTVKQTDHGASLLTGVGIGYGFNNVFAITFDFEQTEIAEITTQNLALSLLVRF</sequence>
<accession>A0A4P6P3Y9</accession>
<feature type="domain" description="Outer membrane protein beta-barrel" evidence="3">
    <location>
        <begin position="10"/>
        <end position="212"/>
    </location>
</feature>
<evidence type="ECO:0000256" key="1">
    <source>
        <dbReference type="ARBA" id="ARBA00022729"/>
    </source>
</evidence>
<evidence type="ECO:0000256" key="2">
    <source>
        <dbReference type="SAM" id="SignalP"/>
    </source>
</evidence>
<dbReference type="Pfam" id="PF13505">
    <property type="entry name" value="OMP_b-brl"/>
    <property type="match status" value="1"/>
</dbReference>
<feature type="signal peptide" evidence="2">
    <location>
        <begin position="1"/>
        <end position="21"/>
    </location>
</feature>
<dbReference type="OrthoDB" id="5735897at2"/>